<evidence type="ECO:0000313" key="2">
    <source>
        <dbReference type="EMBL" id="EGU46642.1"/>
    </source>
</evidence>
<dbReference type="PATRIC" id="fig|675816.5.peg.3730"/>
<dbReference type="Proteomes" id="UP000003515">
    <property type="component" value="Unassembled WGS sequence"/>
</dbReference>
<protein>
    <submittedName>
        <fullName evidence="2">Uncharacterized protein</fullName>
    </submittedName>
</protein>
<name>C9QLI9_VIBOR</name>
<organism evidence="2 3">
    <name type="scientific">Vibrio orientalis CIP 102891 = ATCC 33934</name>
    <dbReference type="NCBI Taxonomy" id="675816"/>
    <lineage>
        <taxon>Bacteria</taxon>
        <taxon>Pseudomonadati</taxon>
        <taxon>Pseudomonadota</taxon>
        <taxon>Gammaproteobacteria</taxon>
        <taxon>Vibrionales</taxon>
        <taxon>Vibrionaceae</taxon>
        <taxon>Vibrio</taxon>
        <taxon>Vibrio oreintalis group</taxon>
    </lineage>
</organism>
<sequence length="61" mass="6966">MALLLAKRHTKGLAVGVQTQILVSDSNSMKDITRFLHNHLFSLTCEEMNGYYRMQVIKEPS</sequence>
<evidence type="ECO:0000313" key="1">
    <source>
        <dbReference type="EMBL" id="EEX92959.1"/>
    </source>
</evidence>
<dbReference type="AlphaFoldDB" id="C9QLI9"/>
<dbReference type="EMBL" id="ACZV01000005">
    <property type="protein sequence ID" value="EEX92959.1"/>
    <property type="molecule type" value="Genomic_DNA"/>
</dbReference>
<gene>
    <name evidence="1" type="ORF">VIA_003604</name>
    <name evidence="2" type="ORF">VIOR3934_07808</name>
</gene>
<evidence type="ECO:0000313" key="3">
    <source>
        <dbReference type="Proteomes" id="UP000002817"/>
    </source>
</evidence>
<dbReference type="InterPro" id="IPR036868">
    <property type="entry name" value="TusA-like_sf"/>
</dbReference>
<comment type="caution">
    <text evidence="2">The sequence shown here is derived from an EMBL/GenBank/DDBJ whole genome shotgun (WGS) entry which is preliminary data.</text>
</comment>
<dbReference type="Proteomes" id="UP000002817">
    <property type="component" value="Unassembled WGS sequence"/>
</dbReference>
<accession>C9QLI9</accession>
<reference evidence="2" key="2">
    <citation type="submission" date="2011-08" db="EMBL/GenBank/DDBJ databases">
        <authorList>
            <person name="Hoffman M."/>
            <person name="Strain E.A."/>
            <person name="Brown E."/>
            <person name="Allard M.W."/>
        </authorList>
    </citation>
    <scope>NUCLEOTIDE SEQUENCE</scope>
    <source>
        <strain evidence="2">CIP 102891</strain>
    </source>
</reference>
<keyword evidence="4" id="KW-1185">Reference proteome</keyword>
<dbReference type="EMBL" id="AFWH01000062">
    <property type="protein sequence ID" value="EGU46642.1"/>
    <property type="molecule type" value="Genomic_DNA"/>
</dbReference>
<dbReference type="STRING" id="675816.VIA_003604"/>
<reference evidence="1 4" key="1">
    <citation type="submission" date="2009-10" db="EMBL/GenBank/DDBJ databases">
        <authorList>
            <consortium name="Los Alamos National Laboratory (LANL)"/>
            <consortium name="National Microbial Pathogen Data Resource (NMPDR)"/>
            <person name="Munk A.C."/>
            <person name="Chertkov O."/>
            <person name="Tapia R."/>
            <person name="Green L."/>
            <person name="Rogers Y."/>
            <person name="Detter J.C."/>
            <person name="Bruce D."/>
            <person name="Brettin T.S."/>
            <person name="Colwell R.R."/>
            <person name="Huq A."/>
            <person name="Grim C.J."/>
            <person name="Hasan N.A."/>
            <person name="Bartels D."/>
            <person name="Vonstein V."/>
        </authorList>
    </citation>
    <scope>NUCLEOTIDE SEQUENCE [LARGE SCALE GENOMIC DNA]</scope>
    <source>
        <strain evidence="1 4">CIP 102891</strain>
    </source>
</reference>
<reference evidence="2 3" key="3">
    <citation type="journal article" date="2012" name="Int. J. Syst. Evol. Microbiol.">
        <title>Vibrio caribbeanicus sp. nov., isolated from the marine sponge Scleritoderma cyanea.</title>
        <authorList>
            <person name="Hoffmann M."/>
            <person name="Monday S.R."/>
            <person name="Allard M.W."/>
            <person name="Strain E.A."/>
            <person name="Whittaker P."/>
            <person name="Naum M."/>
            <person name="McCarthy P.J."/>
            <person name="Lopez J.V."/>
            <person name="Fischer M."/>
            <person name="Brown E.W."/>
        </authorList>
    </citation>
    <scope>NUCLEOTIDE SEQUENCE [LARGE SCALE GENOMIC DNA]</scope>
    <source>
        <strain evidence="2">CIP 102891</strain>
        <strain evidence="3">CIP 102891 / ATCC 33934</strain>
    </source>
</reference>
<dbReference type="Gene3D" id="3.30.110.40">
    <property type="entry name" value="TusA-like domain"/>
    <property type="match status" value="1"/>
</dbReference>
<proteinExistence type="predicted"/>
<evidence type="ECO:0000313" key="4">
    <source>
        <dbReference type="Proteomes" id="UP000003515"/>
    </source>
</evidence>